<keyword evidence="2" id="KW-1185">Reference proteome</keyword>
<reference evidence="1 2" key="2">
    <citation type="journal article" date="2022" name="Mol. Ecol. Resour.">
        <title>The genomes of chicory, endive, great burdock and yacon provide insights into Asteraceae paleo-polyploidization history and plant inulin production.</title>
        <authorList>
            <person name="Fan W."/>
            <person name="Wang S."/>
            <person name="Wang H."/>
            <person name="Wang A."/>
            <person name="Jiang F."/>
            <person name="Liu H."/>
            <person name="Zhao H."/>
            <person name="Xu D."/>
            <person name="Zhang Y."/>
        </authorList>
    </citation>
    <scope>NUCLEOTIDE SEQUENCE [LARGE SCALE GENOMIC DNA]</scope>
    <source>
        <strain evidence="2">cv. Yunnan</strain>
        <tissue evidence="1">Leaves</tissue>
    </source>
</reference>
<evidence type="ECO:0000313" key="2">
    <source>
        <dbReference type="Proteomes" id="UP001056120"/>
    </source>
</evidence>
<dbReference type="Proteomes" id="UP001056120">
    <property type="component" value="Linkage Group LG26"/>
</dbReference>
<sequence>MLVQQKQYLYVRVVKGKDLLAEYDFGGRDCYVEVRLGNHKETTRCLTFHKWSPNAWNQVFAFLRDKIEATMLEVTVKDYFHMADDFRGWVLYDLSAIPKRLQPDSPQWHRLVDRKGDKLKGELMLALWWGTQADEAFLEADSLGVVDDLDNIHLRKYYSPRLWYLRVDVIEGQDLIPCDTTRPPESFVKATLGNQSMRTRISMMKSTNPVWNEELMFVAEEPFEEHLILSVEDRVGPNKDERDAIAEGQETKQGRIHMRICLGGGFHVLQGSAHYSSDLRPAAHQLCKKNTGFLELGILSAHGLSPMKTKDGRATTDAYCVAMYGTEWVRTRTIIDSFTPKWDEHYYWQVFDPCTIVTIGVFDNFHLQGEDTRIGKVRIRVSTLETGRVYTHWYPLLVSHPSGVKKMGEIHLKVRFNCAPLLIMMHKYSRPLLPDMHYIHPITISQLDSLTHHANQMVCMRLSQDKEPLRKDIVEYMLDVGCETRQSKVNFLRIKGLFGGLITVGNWFIEMYSWKNPISTVVTHIIIFIFAIYPELILPSIFLSFFNWSLELQTQTELSSPH</sequence>
<reference evidence="2" key="1">
    <citation type="journal article" date="2022" name="Mol. Ecol. Resour.">
        <title>The genomes of chicory, endive, great burdock and yacon provide insights into Asteraceae palaeo-polyploidization history and plant inulin production.</title>
        <authorList>
            <person name="Fan W."/>
            <person name="Wang S."/>
            <person name="Wang H."/>
            <person name="Wang A."/>
            <person name="Jiang F."/>
            <person name="Liu H."/>
            <person name="Zhao H."/>
            <person name="Xu D."/>
            <person name="Zhang Y."/>
        </authorList>
    </citation>
    <scope>NUCLEOTIDE SEQUENCE [LARGE SCALE GENOMIC DNA]</scope>
    <source>
        <strain evidence="2">cv. Yunnan</strain>
    </source>
</reference>
<accession>A0ACB8ZB30</accession>
<comment type="caution">
    <text evidence="1">The sequence shown here is derived from an EMBL/GenBank/DDBJ whole genome shotgun (WGS) entry which is preliminary data.</text>
</comment>
<organism evidence="1 2">
    <name type="scientific">Smallanthus sonchifolius</name>
    <dbReference type="NCBI Taxonomy" id="185202"/>
    <lineage>
        <taxon>Eukaryota</taxon>
        <taxon>Viridiplantae</taxon>
        <taxon>Streptophyta</taxon>
        <taxon>Embryophyta</taxon>
        <taxon>Tracheophyta</taxon>
        <taxon>Spermatophyta</taxon>
        <taxon>Magnoliopsida</taxon>
        <taxon>eudicotyledons</taxon>
        <taxon>Gunneridae</taxon>
        <taxon>Pentapetalae</taxon>
        <taxon>asterids</taxon>
        <taxon>campanulids</taxon>
        <taxon>Asterales</taxon>
        <taxon>Asteraceae</taxon>
        <taxon>Asteroideae</taxon>
        <taxon>Heliantheae alliance</taxon>
        <taxon>Millerieae</taxon>
        <taxon>Smallanthus</taxon>
    </lineage>
</organism>
<protein>
    <submittedName>
        <fullName evidence="1">Uncharacterized protein</fullName>
    </submittedName>
</protein>
<evidence type="ECO:0000313" key="1">
    <source>
        <dbReference type="EMBL" id="KAI3694563.1"/>
    </source>
</evidence>
<name>A0ACB8ZB30_9ASTR</name>
<proteinExistence type="predicted"/>
<gene>
    <name evidence="1" type="ORF">L1987_77530</name>
</gene>
<dbReference type="EMBL" id="CM042043">
    <property type="protein sequence ID" value="KAI3694563.1"/>
    <property type="molecule type" value="Genomic_DNA"/>
</dbReference>